<evidence type="ECO:0000256" key="5">
    <source>
        <dbReference type="ARBA" id="ARBA00022989"/>
    </source>
</evidence>
<feature type="transmembrane region" description="Helical" evidence="8">
    <location>
        <begin position="149"/>
        <end position="170"/>
    </location>
</feature>
<organism evidence="10 11">
    <name type="scientific">Phialophora macrospora</name>
    <dbReference type="NCBI Taxonomy" id="1851006"/>
    <lineage>
        <taxon>Eukaryota</taxon>
        <taxon>Fungi</taxon>
        <taxon>Dikarya</taxon>
        <taxon>Ascomycota</taxon>
        <taxon>Pezizomycotina</taxon>
        <taxon>Eurotiomycetes</taxon>
        <taxon>Chaetothyriomycetidae</taxon>
        <taxon>Chaetothyriales</taxon>
        <taxon>Herpotrichiellaceae</taxon>
        <taxon>Phialophora</taxon>
    </lineage>
</organism>
<keyword evidence="11" id="KW-1185">Reference proteome</keyword>
<dbReference type="STRING" id="5601.A0A0D2E5M8"/>
<dbReference type="EMBL" id="KN846958">
    <property type="protein sequence ID" value="KIW69657.1"/>
    <property type="molecule type" value="Genomic_DNA"/>
</dbReference>
<gene>
    <name evidence="10" type="ORF">PV04_05521</name>
</gene>
<keyword evidence="6 8" id="KW-0472">Membrane</keyword>
<keyword evidence="5 8" id="KW-1133">Transmembrane helix</keyword>
<feature type="compositionally biased region" description="Basic and acidic residues" evidence="7">
    <location>
        <begin position="404"/>
        <end position="417"/>
    </location>
</feature>
<evidence type="ECO:0000256" key="8">
    <source>
        <dbReference type="SAM" id="Phobius"/>
    </source>
</evidence>
<proteinExistence type="predicted"/>
<feature type="transmembrane region" description="Helical" evidence="8">
    <location>
        <begin position="634"/>
        <end position="653"/>
    </location>
</feature>
<keyword evidence="3" id="KW-1003">Cell membrane</keyword>
<evidence type="ECO:0000259" key="9">
    <source>
        <dbReference type="Pfam" id="PF03600"/>
    </source>
</evidence>
<dbReference type="GO" id="GO:0005886">
    <property type="term" value="C:plasma membrane"/>
    <property type="evidence" value="ECO:0007669"/>
    <property type="project" value="UniProtKB-SubCell"/>
</dbReference>
<feature type="transmembrane region" description="Helical" evidence="8">
    <location>
        <begin position="276"/>
        <end position="297"/>
    </location>
</feature>
<feature type="transmembrane region" description="Helical" evidence="8">
    <location>
        <begin position="70"/>
        <end position="92"/>
    </location>
</feature>
<evidence type="ECO:0000313" key="10">
    <source>
        <dbReference type="EMBL" id="KIW69657.1"/>
    </source>
</evidence>
<feature type="transmembrane region" description="Helical" evidence="8">
    <location>
        <begin position="112"/>
        <end position="137"/>
    </location>
</feature>
<dbReference type="Proteomes" id="UP000054266">
    <property type="component" value="Unassembled WGS sequence"/>
</dbReference>
<feature type="compositionally biased region" description="Polar residues" evidence="7">
    <location>
        <begin position="392"/>
        <end position="401"/>
    </location>
</feature>
<dbReference type="AlphaFoldDB" id="A0A0D2E5M8"/>
<feature type="region of interest" description="Disordered" evidence="7">
    <location>
        <begin position="335"/>
        <end position="468"/>
    </location>
</feature>
<feature type="compositionally biased region" description="Polar residues" evidence="7">
    <location>
        <begin position="451"/>
        <end position="465"/>
    </location>
</feature>
<dbReference type="InterPro" id="IPR004680">
    <property type="entry name" value="Cit_transptr-like_dom"/>
</dbReference>
<dbReference type="PANTHER" id="PTHR43302">
    <property type="entry name" value="TRANSPORTER ARSB-RELATED"/>
    <property type="match status" value="1"/>
</dbReference>
<dbReference type="Pfam" id="PF03600">
    <property type="entry name" value="CitMHS"/>
    <property type="match status" value="1"/>
</dbReference>
<dbReference type="HOGENOM" id="CLU_017834_0_0_1"/>
<feature type="transmembrane region" description="Helical" evidence="8">
    <location>
        <begin position="17"/>
        <end position="50"/>
    </location>
</feature>
<reference evidence="10 11" key="1">
    <citation type="submission" date="2015-01" db="EMBL/GenBank/DDBJ databases">
        <title>The Genome Sequence of Capronia semiimmersa CBS27337.</title>
        <authorList>
            <consortium name="The Broad Institute Genomics Platform"/>
            <person name="Cuomo C."/>
            <person name="de Hoog S."/>
            <person name="Gorbushina A."/>
            <person name="Stielow B."/>
            <person name="Teixiera M."/>
            <person name="Abouelleil A."/>
            <person name="Chapman S.B."/>
            <person name="Priest M."/>
            <person name="Young S.K."/>
            <person name="Wortman J."/>
            <person name="Nusbaum C."/>
            <person name="Birren B."/>
        </authorList>
    </citation>
    <scope>NUCLEOTIDE SEQUENCE [LARGE SCALE GENOMIC DNA]</scope>
    <source>
        <strain evidence="10 11">CBS 27337</strain>
    </source>
</reference>
<feature type="transmembrane region" description="Helical" evidence="8">
    <location>
        <begin position="237"/>
        <end position="255"/>
    </location>
</feature>
<name>A0A0D2E5M8_9EURO</name>
<keyword evidence="4 8" id="KW-0812">Transmembrane</keyword>
<feature type="transmembrane region" description="Helical" evidence="8">
    <location>
        <begin position="580"/>
        <end position="602"/>
    </location>
</feature>
<feature type="compositionally biased region" description="Basic and acidic residues" evidence="7">
    <location>
        <begin position="335"/>
        <end position="354"/>
    </location>
</feature>
<sequence>MSSADGQQDHLNGHSGFILAVFCVVSALVIWPVKIPLPVCLQNILLVTLLRTRIIGSREFHALSKRCLHLHLSLTTAPVVAVILLLATTTIYGSTIRLGIVGDENVKPYDVLVLFISLAYISIALDGTGALEATAFYVSKRGGSSGRLLFTYLYAFFLLTACIVGNDPLILSGTPFLAYLSQYTGLDPTAWIFAEFMAANTASAVLVSSNPTNILITGSFGLNYLTAFTKWTVLPSLIPAVLNYPILMAMFWKKIPRTLTPLTDDPWSKLRDKTGAFFLSALMLTTVAVLVGTSFVPGHAVEVWMVTAPAGVTAFLYNVMTDLIRPELSQKIELARQQSHESAAERERERRTETGMELATVEGTTLKPPQGPTSSTHQTADPEKEGLPPPEFNTSHSQSPTLPVRDDANTETKHEPEPISSPFPAQSQSQSPPPSSSPSALPQISSKDESATATVTASIRPSSDPASPATLTSLLHTLSTRLPRTTHTLALLPVPLLPFAMCEFILVRGLAQRGWIRVFATGFSRACTSPAATVFFFSFVSAAFLCPLAGTNIGATIILVEIMRHERFMGSAHVRRDPKILPAAIYAVAMGSNIGAFAYTFAGSLAGLLWRALLAQKGVRVGQGRFAKINTLPLLMQIVVSAAVVLGEVYWWVS</sequence>
<evidence type="ECO:0000256" key="1">
    <source>
        <dbReference type="ARBA" id="ARBA00004651"/>
    </source>
</evidence>
<dbReference type="GO" id="GO:0055085">
    <property type="term" value="P:transmembrane transport"/>
    <property type="evidence" value="ECO:0007669"/>
    <property type="project" value="InterPro"/>
</dbReference>
<feature type="domain" description="Citrate transporter-like" evidence="9">
    <location>
        <begin position="80"/>
        <end position="558"/>
    </location>
</feature>
<evidence type="ECO:0000256" key="3">
    <source>
        <dbReference type="ARBA" id="ARBA00022475"/>
    </source>
</evidence>
<feature type="transmembrane region" description="Helical" evidence="8">
    <location>
        <begin position="531"/>
        <end position="560"/>
    </location>
</feature>
<evidence type="ECO:0000256" key="4">
    <source>
        <dbReference type="ARBA" id="ARBA00022692"/>
    </source>
</evidence>
<evidence type="ECO:0000256" key="6">
    <source>
        <dbReference type="ARBA" id="ARBA00023136"/>
    </source>
</evidence>
<keyword evidence="2" id="KW-0813">Transport</keyword>
<feature type="compositionally biased region" description="Low complexity" evidence="7">
    <location>
        <begin position="418"/>
        <end position="430"/>
    </location>
</feature>
<feature type="transmembrane region" description="Helical" evidence="8">
    <location>
        <begin position="489"/>
        <end position="511"/>
    </location>
</feature>
<evidence type="ECO:0000256" key="2">
    <source>
        <dbReference type="ARBA" id="ARBA00022448"/>
    </source>
</evidence>
<protein>
    <recommendedName>
        <fullName evidence="9">Citrate transporter-like domain-containing protein</fullName>
    </recommendedName>
</protein>
<comment type="subcellular location">
    <subcellularLocation>
        <location evidence="1">Cell membrane</location>
        <topology evidence="1">Multi-pass membrane protein</topology>
    </subcellularLocation>
</comment>
<accession>A0A0D2E5M8</accession>
<dbReference type="PANTHER" id="PTHR43302:SF5">
    <property type="entry name" value="TRANSPORTER ARSB-RELATED"/>
    <property type="match status" value="1"/>
</dbReference>
<feature type="transmembrane region" description="Helical" evidence="8">
    <location>
        <begin position="303"/>
        <end position="320"/>
    </location>
</feature>
<evidence type="ECO:0000256" key="7">
    <source>
        <dbReference type="SAM" id="MobiDB-lite"/>
    </source>
</evidence>
<evidence type="ECO:0000313" key="11">
    <source>
        <dbReference type="Proteomes" id="UP000054266"/>
    </source>
</evidence>